<reference evidence="2" key="1">
    <citation type="submission" date="2021-05" db="EMBL/GenBank/DDBJ databases">
        <authorList>
            <person name="Alioto T."/>
            <person name="Alioto T."/>
            <person name="Gomez Garrido J."/>
        </authorList>
    </citation>
    <scope>NUCLEOTIDE SEQUENCE</scope>
</reference>
<dbReference type="AlphaFoldDB" id="A0A8D8LI35"/>
<feature type="region of interest" description="Disordered" evidence="1">
    <location>
        <begin position="71"/>
        <end position="125"/>
    </location>
</feature>
<feature type="compositionally biased region" description="Basic and acidic residues" evidence="1">
    <location>
        <begin position="85"/>
        <end position="99"/>
    </location>
</feature>
<organism evidence="2">
    <name type="scientific">Cacopsylla melanoneura</name>
    <dbReference type="NCBI Taxonomy" id="428564"/>
    <lineage>
        <taxon>Eukaryota</taxon>
        <taxon>Metazoa</taxon>
        <taxon>Ecdysozoa</taxon>
        <taxon>Arthropoda</taxon>
        <taxon>Hexapoda</taxon>
        <taxon>Insecta</taxon>
        <taxon>Pterygota</taxon>
        <taxon>Neoptera</taxon>
        <taxon>Paraneoptera</taxon>
        <taxon>Hemiptera</taxon>
        <taxon>Sternorrhyncha</taxon>
        <taxon>Psylloidea</taxon>
        <taxon>Psyllidae</taxon>
        <taxon>Psyllinae</taxon>
        <taxon>Cacopsylla</taxon>
    </lineage>
</organism>
<proteinExistence type="predicted"/>
<evidence type="ECO:0000313" key="2">
    <source>
        <dbReference type="EMBL" id="CAG6605787.1"/>
    </source>
</evidence>
<sequence>MSKMDRIGAKFRSDLRKLDRTAFQSTIRSDPKYQIGSCSSIGWIEKALFTSTPCLVFRIFVPFSGKFGHGHHHQGEAKHGHHHHGEFGHEAHHKGEFGHGHKHHGEAKHGHHHHGEFGHGHKHHGHVSSVTLGIFIPF</sequence>
<name>A0A8D8LI35_9HEMI</name>
<accession>A0A8D8LI35</accession>
<evidence type="ECO:0000256" key="1">
    <source>
        <dbReference type="SAM" id="MobiDB-lite"/>
    </source>
</evidence>
<protein>
    <submittedName>
        <fullName evidence="2">Uncharacterized protein</fullName>
    </submittedName>
</protein>
<dbReference type="EMBL" id="HBUF01000884">
    <property type="protein sequence ID" value="CAG6605787.1"/>
    <property type="molecule type" value="Transcribed_RNA"/>
</dbReference>
<feature type="compositionally biased region" description="Basic residues" evidence="1">
    <location>
        <begin position="100"/>
        <end position="125"/>
    </location>
</feature>